<dbReference type="Pfam" id="PF00135">
    <property type="entry name" value="COesterase"/>
    <property type="match status" value="1"/>
</dbReference>
<dbReference type="SUPFAM" id="SSF53474">
    <property type="entry name" value="alpha/beta-Hydrolases"/>
    <property type="match status" value="1"/>
</dbReference>
<dbReference type="InterPro" id="IPR002018">
    <property type="entry name" value="CarbesteraseB"/>
</dbReference>
<protein>
    <recommendedName>
        <fullName evidence="2">Carboxylesterase type B domain-containing protein</fullName>
    </recommendedName>
</protein>
<evidence type="ECO:0000313" key="4">
    <source>
        <dbReference type="Proteomes" id="UP001153954"/>
    </source>
</evidence>
<name>A0AAU9TUZ0_EUPED</name>
<comment type="caution">
    <text evidence="3">The sequence shown here is derived from an EMBL/GenBank/DDBJ whole genome shotgun (WGS) entry which is preliminary data.</text>
</comment>
<gene>
    <name evidence="3" type="ORF">EEDITHA_LOCUS5346</name>
</gene>
<dbReference type="InterPro" id="IPR029058">
    <property type="entry name" value="AB_hydrolase_fold"/>
</dbReference>
<accession>A0AAU9TUZ0</accession>
<sequence length="83" mass="9284">MITIVTNPTTIEFNIHTKNLTTLKPLCEEYETTSNTSYSYKKLVIEGLVVVSMNYRLSIFGFLCLGIPEAPDNVGFKDVVHGL</sequence>
<proteinExistence type="predicted"/>
<reference evidence="3" key="1">
    <citation type="submission" date="2022-03" db="EMBL/GenBank/DDBJ databases">
        <authorList>
            <person name="Tunstrom K."/>
        </authorList>
    </citation>
    <scope>NUCLEOTIDE SEQUENCE</scope>
</reference>
<evidence type="ECO:0000313" key="3">
    <source>
        <dbReference type="EMBL" id="CAH2089274.1"/>
    </source>
</evidence>
<organism evidence="3 4">
    <name type="scientific">Euphydryas editha</name>
    <name type="common">Edith's checkerspot</name>
    <dbReference type="NCBI Taxonomy" id="104508"/>
    <lineage>
        <taxon>Eukaryota</taxon>
        <taxon>Metazoa</taxon>
        <taxon>Ecdysozoa</taxon>
        <taxon>Arthropoda</taxon>
        <taxon>Hexapoda</taxon>
        <taxon>Insecta</taxon>
        <taxon>Pterygota</taxon>
        <taxon>Neoptera</taxon>
        <taxon>Endopterygota</taxon>
        <taxon>Lepidoptera</taxon>
        <taxon>Glossata</taxon>
        <taxon>Ditrysia</taxon>
        <taxon>Papilionoidea</taxon>
        <taxon>Nymphalidae</taxon>
        <taxon>Nymphalinae</taxon>
        <taxon>Euphydryas</taxon>
    </lineage>
</organism>
<keyword evidence="1" id="KW-0325">Glycoprotein</keyword>
<evidence type="ECO:0000256" key="1">
    <source>
        <dbReference type="ARBA" id="ARBA00023180"/>
    </source>
</evidence>
<dbReference type="Gene3D" id="3.40.50.1820">
    <property type="entry name" value="alpha/beta hydrolase"/>
    <property type="match status" value="1"/>
</dbReference>
<feature type="domain" description="Carboxylesterase type B" evidence="2">
    <location>
        <begin position="28"/>
        <end position="83"/>
    </location>
</feature>
<evidence type="ECO:0000259" key="2">
    <source>
        <dbReference type="Pfam" id="PF00135"/>
    </source>
</evidence>
<keyword evidence="4" id="KW-1185">Reference proteome</keyword>
<dbReference type="EMBL" id="CAKOGL010000008">
    <property type="protein sequence ID" value="CAH2089274.1"/>
    <property type="molecule type" value="Genomic_DNA"/>
</dbReference>
<dbReference type="Proteomes" id="UP001153954">
    <property type="component" value="Unassembled WGS sequence"/>
</dbReference>
<dbReference type="AlphaFoldDB" id="A0AAU9TUZ0"/>